<accession>X1GRS5</accession>
<gene>
    <name evidence="1" type="ORF">S03H2_36955</name>
</gene>
<sequence length="54" mass="6173">MQLRQGEAELQSGKATVKEFTVQGKDSKEMLANLEGVLYLTNYRLVMEREVPSR</sequence>
<evidence type="ECO:0000313" key="1">
    <source>
        <dbReference type="EMBL" id="GAH59882.1"/>
    </source>
</evidence>
<comment type="caution">
    <text evidence="1">The sequence shown here is derived from an EMBL/GenBank/DDBJ whole genome shotgun (WGS) entry which is preliminary data.</text>
</comment>
<name>X1GRS5_9ZZZZ</name>
<reference evidence="1" key="1">
    <citation type="journal article" date="2014" name="Front. Microbiol.">
        <title>High frequency of phylogenetically diverse reductive dehalogenase-homologous genes in deep subseafloor sedimentary metagenomes.</title>
        <authorList>
            <person name="Kawai M."/>
            <person name="Futagami T."/>
            <person name="Toyoda A."/>
            <person name="Takaki Y."/>
            <person name="Nishi S."/>
            <person name="Hori S."/>
            <person name="Arai W."/>
            <person name="Tsubouchi T."/>
            <person name="Morono Y."/>
            <person name="Uchiyama I."/>
            <person name="Ito T."/>
            <person name="Fujiyama A."/>
            <person name="Inagaki F."/>
            <person name="Takami H."/>
        </authorList>
    </citation>
    <scope>NUCLEOTIDE SEQUENCE</scope>
    <source>
        <strain evidence="1">Expedition CK06-06</strain>
    </source>
</reference>
<dbReference type="AlphaFoldDB" id="X1GRS5"/>
<proteinExistence type="predicted"/>
<dbReference type="EMBL" id="BARU01022716">
    <property type="protein sequence ID" value="GAH59882.1"/>
    <property type="molecule type" value="Genomic_DNA"/>
</dbReference>
<feature type="non-terminal residue" evidence="1">
    <location>
        <position position="54"/>
    </location>
</feature>
<protein>
    <submittedName>
        <fullName evidence="1">Uncharacterized protein</fullName>
    </submittedName>
</protein>
<organism evidence="1">
    <name type="scientific">marine sediment metagenome</name>
    <dbReference type="NCBI Taxonomy" id="412755"/>
    <lineage>
        <taxon>unclassified sequences</taxon>
        <taxon>metagenomes</taxon>
        <taxon>ecological metagenomes</taxon>
    </lineage>
</organism>